<dbReference type="Proteomes" id="UP001275436">
    <property type="component" value="Unassembled WGS sequence"/>
</dbReference>
<organism evidence="9 10">
    <name type="scientific">Oceanobacillus kimchii</name>
    <dbReference type="NCBI Taxonomy" id="746691"/>
    <lineage>
        <taxon>Bacteria</taxon>
        <taxon>Bacillati</taxon>
        <taxon>Bacillota</taxon>
        <taxon>Bacilli</taxon>
        <taxon>Bacillales</taxon>
        <taxon>Bacillaceae</taxon>
        <taxon>Oceanobacillus</taxon>
    </lineage>
</organism>
<evidence type="ECO:0000256" key="8">
    <source>
        <dbReference type="RuleBase" id="RU363041"/>
    </source>
</evidence>
<evidence type="ECO:0000256" key="1">
    <source>
        <dbReference type="ARBA" id="ARBA00004651"/>
    </source>
</evidence>
<comment type="subcellular location">
    <subcellularLocation>
        <location evidence="1 8">Cell membrane</location>
        <topology evidence="1 8">Multi-pass membrane protein</topology>
    </subcellularLocation>
</comment>
<evidence type="ECO:0000256" key="6">
    <source>
        <dbReference type="ARBA" id="ARBA00022989"/>
    </source>
</evidence>
<evidence type="ECO:0000256" key="7">
    <source>
        <dbReference type="ARBA" id="ARBA00023136"/>
    </source>
</evidence>
<reference evidence="9 10" key="1">
    <citation type="submission" date="2023-02" db="EMBL/GenBank/DDBJ databases">
        <title>Oceanobacillus kimchii IFOP_LL358 isolated form Alexandrium catenella lab strain.</title>
        <authorList>
            <person name="Gajardo G."/>
            <person name="Ueki S."/>
            <person name="Maruyama F."/>
        </authorList>
    </citation>
    <scope>NUCLEOTIDE SEQUENCE [LARGE SCALE GENOMIC DNA]</scope>
    <source>
        <strain evidence="9 10">IFOP_LL358</strain>
    </source>
</reference>
<dbReference type="PANTHER" id="PTHR30269">
    <property type="entry name" value="TRANSMEMBRANE PROTEIN YFCA"/>
    <property type="match status" value="1"/>
</dbReference>
<dbReference type="RefSeq" id="WP_317957831.1">
    <property type="nucleotide sequence ID" value="NZ_BSKO01000001.1"/>
</dbReference>
<dbReference type="Pfam" id="PF01925">
    <property type="entry name" value="TauE"/>
    <property type="match status" value="1"/>
</dbReference>
<proteinExistence type="inferred from homology"/>
<accession>A0ABQ5TEM4</accession>
<evidence type="ECO:0000256" key="3">
    <source>
        <dbReference type="ARBA" id="ARBA00022448"/>
    </source>
</evidence>
<feature type="transmembrane region" description="Helical" evidence="8">
    <location>
        <begin position="7"/>
        <end position="37"/>
    </location>
</feature>
<evidence type="ECO:0000256" key="4">
    <source>
        <dbReference type="ARBA" id="ARBA00022475"/>
    </source>
</evidence>
<feature type="transmembrane region" description="Helical" evidence="8">
    <location>
        <begin position="68"/>
        <end position="88"/>
    </location>
</feature>
<evidence type="ECO:0000256" key="5">
    <source>
        <dbReference type="ARBA" id="ARBA00022692"/>
    </source>
</evidence>
<feature type="transmembrane region" description="Helical" evidence="8">
    <location>
        <begin position="43"/>
        <end position="61"/>
    </location>
</feature>
<evidence type="ECO:0000256" key="2">
    <source>
        <dbReference type="ARBA" id="ARBA00009142"/>
    </source>
</evidence>
<dbReference type="InterPro" id="IPR052017">
    <property type="entry name" value="TSUP"/>
</dbReference>
<keyword evidence="5 8" id="KW-0812">Transmembrane</keyword>
<feature type="transmembrane region" description="Helical" evidence="8">
    <location>
        <begin position="216"/>
        <end position="235"/>
    </location>
</feature>
<keyword evidence="7 8" id="KW-0472">Membrane</keyword>
<keyword evidence="4 8" id="KW-1003">Cell membrane</keyword>
<dbReference type="PANTHER" id="PTHR30269:SF37">
    <property type="entry name" value="MEMBRANE TRANSPORTER PROTEIN"/>
    <property type="match status" value="1"/>
</dbReference>
<feature type="transmembrane region" description="Helical" evidence="8">
    <location>
        <begin position="161"/>
        <end position="181"/>
    </location>
</feature>
<keyword evidence="6 8" id="KW-1133">Transmembrane helix</keyword>
<feature type="transmembrane region" description="Helical" evidence="8">
    <location>
        <begin position="125"/>
        <end position="149"/>
    </location>
</feature>
<comment type="similarity">
    <text evidence="2 8">Belongs to the 4-toluene sulfonate uptake permease (TSUP) (TC 2.A.102) family.</text>
</comment>
<protein>
    <recommendedName>
        <fullName evidence="8">Probable membrane transporter protein</fullName>
    </recommendedName>
</protein>
<comment type="caution">
    <text evidence="9">The sequence shown here is derived from an EMBL/GenBank/DDBJ whole genome shotgun (WGS) entry which is preliminary data.</text>
</comment>
<keyword evidence="10" id="KW-1185">Reference proteome</keyword>
<feature type="transmembrane region" description="Helical" evidence="8">
    <location>
        <begin position="188"/>
        <end position="210"/>
    </location>
</feature>
<dbReference type="InterPro" id="IPR002781">
    <property type="entry name" value="TM_pro_TauE-like"/>
</dbReference>
<dbReference type="EMBL" id="BSKO01000001">
    <property type="protein sequence ID" value="GLO65286.1"/>
    <property type="molecule type" value="Genomic_DNA"/>
</dbReference>
<keyword evidence="3" id="KW-0813">Transport</keyword>
<sequence>MGTILAFISIIIIASIFQTSTGFGFSIMATPFLLLLFLPQDAIQLNIVLSLIISIALIWKIRADVDKILLKRMVVGSIIGVPHGIIIYMTVDIIIFKLMISIILLLLTLLLLCRVKMISTPKRDYFVGWISGILTTSIGMPGPPLLLYFTGTKITKEKLRATTLAFFLFIYSISLITQITFSGTTTSVWLSSLYAIPLVIIGLGLGQYLFKKMNQQIFTVITYALLLITGIYLLFDSMNSILTA</sequence>
<gene>
    <name evidence="9" type="ORF">MACH08_10700</name>
</gene>
<name>A0ABQ5TEM4_9BACI</name>
<feature type="transmembrane region" description="Helical" evidence="8">
    <location>
        <begin position="94"/>
        <end position="113"/>
    </location>
</feature>
<evidence type="ECO:0000313" key="10">
    <source>
        <dbReference type="Proteomes" id="UP001275436"/>
    </source>
</evidence>
<evidence type="ECO:0000313" key="9">
    <source>
        <dbReference type="EMBL" id="GLO65286.1"/>
    </source>
</evidence>